<dbReference type="KEGG" id="mon:G8E03_11410"/>
<dbReference type="Pfam" id="PF03960">
    <property type="entry name" value="ArsC"/>
    <property type="match status" value="1"/>
</dbReference>
<organism evidence="3 4">
    <name type="scientific">Pontivivens nitratireducens</name>
    <dbReference type="NCBI Taxonomy" id="2758038"/>
    <lineage>
        <taxon>Bacteria</taxon>
        <taxon>Pseudomonadati</taxon>
        <taxon>Pseudomonadota</taxon>
        <taxon>Alphaproteobacteria</taxon>
        <taxon>Rhodobacterales</taxon>
        <taxon>Paracoccaceae</taxon>
        <taxon>Pontivivens</taxon>
    </lineage>
</organism>
<dbReference type="Gene3D" id="3.40.30.10">
    <property type="entry name" value="Glutaredoxin"/>
    <property type="match status" value="1"/>
</dbReference>
<comment type="similarity">
    <text evidence="1 2">Belongs to the ArsC family.</text>
</comment>
<protein>
    <submittedName>
        <fullName evidence="3">Arsenate reductase</fullName>
    </submittedName>
</protein>
<dbReference type="PROSITE" id="PS51353">
    <property type="entry name" value="ARSC"/>
    <property type="match status" value="1"/>
</dbReference>
<dbReference type="InterPro" id="IPR006660">
    <property type="entry name" value="Arsenate_reductase-like"/>
</dbReference>
<dbReference type="SUPFAM" id="SSF52833">
    <property type="entry name" value="Thioredoxin-like"/>
    <property type="match status" value="1"/>
</dbReference>
<dbReference type="AlphaFoldDB" id="A0A6G7VN88"/>
<evidence type="ECO:0000256" key="2">
    <source>
        <dbReference type="PROSITE-ProRule" id="PRU01282"/>
    </source>
</evidence>
<accession>A0A6G7VN88</accession>
<dbReference type="InterPro" id="IPR036249">
    <property type="entry name" value="Thioredoxin-like_sf"/>
</dbReference>
<sequence length="116" mass="12983">MSVHVYGIPSCTTVRKSLKWLDSRNVAYEYTPFAKVPDLAAALRTWIDSAGQDRVMNARAATFRALPQPEQERMKSDVDFAIARMVADPRLIKRPVLVAGTTVATGFDEAEWREAI</sequence>
<dbReference type="PANTHER" id="PTHR30041:SF8">
    <property type="entry name" value="PROTEIN YFFB"/>
    <property type="match status" value="1"/>
</dbReference>
<dbReference type="EMBL" id="CP049811">
    <property type="protein sequence ID" value="QIK41325.1"/>
    <property type="molecule type" value="Genomic_DNA"/>
</dbReference>
<evidence type="ECO:0000313" key="4">
    <source>
        <dbReference type="Proteomes" id="UP000500791"/>
    </source>
</evidence>
<keyword evidence="4" id="KW-1185">Reference proteome</keyword>
<evidence type="ECO:0000313" key="3">
    <source>
        <dbReference type="EMBL" id="QIK41325.1"/>
    </source>
</evidence>
<proteinExistence type="inferred from homology"/>
<dbReference type="RefSeq" id="WP_166191882.1">
    <property type="nucleotide sequence ID" value="NZ_CP049811.1"/>
</dbReference>
<dbReference type="Proteomes" id="UP000500791">
    <property type="component" value="Chromosome"/>
</dbReference>
<dbReference type="PANTHER" id="PTHR30041">
    <property type="entry name" value="ARSENATE REDUCTASE"/>
    <property type="match status" value="1"/>
</dbReference>
<gene>
    <name evidence="3" type="ORF">G8E03_11410</name>
</gene>
<evidence type="ECO:0000256" key="1">
    <source>
        <dbReference type="ARBA" id="ARBA00007198"/>
    </source>
</evidence>
<reference evidence="3 4" key="1">
    <citation type="submission" date="2020-03" db="EMBL/GenBank/DDBJ databases">
        <title>Complete genome sequence of Monaibacterium sp. ALG8 with diverse plasmids.</title>
        <authorList>
            <person name="Sun C."/>
        </authorList>
    </citation>
    <scope>NUCLEOTIDE SEQUENCE [LARGE SCALE GENOMIC DNA]</scope>
    <source>
        <strain evidence="3 4">ALG8</strain>
    </source>
</reference>
<name>A0A6G7VN88_9RHOB</name>